<accession>A0A6G7VKY9</accession>
<dbReference type="RefSeq" id="WP_166190455.1">
    <property type="nucleotide sequence ID" value="NZ_CP049811.1"/>
</dbReference>
<gene>
    <name evidence="2" type="ORF">G8E03_07975</name>
</gene>
<evidence type="ECO:0000256" key="1">
    <source>
        <dbReference type="SAM" id="Phobius"/>
    </source>
</evidence>
<evidence type="ECO:0000313" key="2">
    <source>
        <dbReference type="EMBL" id="QIK40709.1"/>
    </source>
</evidence>
<sequence>MRPHPDRRIEWCLALQTLAFGLFLTLPAVSMDAIAFMQLWMPGAWWGVTFAATGALHCLALLLNGRRWWTPYVRAAMTISNLLAYTLLLAGFWLLDPHTTAVATYGGLCVAACTCLYGAIKDSVHAGDTHAVRR</sequence>
<protein>
    <submittedName>
        <fullName evidence="2">Uncharacterized protein</fullName>
    </submittedName>
</protein>
<dbReference type="EMBL" id="CP049811">
    <property type="protein sequence ID" value="QIK40709.1"/>
    <property type="molecule type" value="Genomic_DNA"/>
</dbReference>
<keyword evidence="1" id="KW-1133">Transmembrane helix</keyword>
<organism evidence="2 3">
    <name type="scientific">Pontivivens nitratireducens</name>
    <dbReference type="NCBI Taxonomy" id="2758038"/>
    <lineage>
        <taxon>Bacteria</taxon>
        <taxon>Pseudomonadati</taxon>
        <taxon>Pseudomonadota</taxon>
        <taxon>Alphaproteobacteria</taxon>
        <taxon>Rhodobacterales</taxon>
        <taxon>Paracoccaceae</taxon>
        <taxon>Pontivivens</taxon>
    </lineage>
</organism>
<keyword evidence="3" id="KW-1185">Reference proteome</keyword>
<proteinExistence type="predicted"/>
<feature type="transmembrane region" description="Helical" evidence="1">
    <location>
        <begin position="101"/>
        <end position="120"/>
    </location>
</feature>
<feature type="transmembrane region" description="Helical" evidence="1">
    <location>
        <begin position="43"/>
        <end position="63"/>
    </location>
</feature>
<dbReference type="KEGG" id="mon:G8E03_07975"/>
<feature type="transmembrane region" description="Helical" evidence="1">
    <location>
        <begin position="12"/>
        <end position="37"/>
    </location>
</feature>
<evidence type="ECO:0000313" key="3">
    <source>
        <dbReference type="Proteomes" id="UP000500791"/>
    </source>
</evidence>
<reference evidence="2 3" key="1">
    <citation type="submission" date="2020-03" db="EMBL/GenBank/DDBJ databases">
        <title>Complete genome sequence of Monaibacterium sp. ALG8 with diverse plasmids.</title>
        <authorList>
            <person name="Sun C."/>
        </authorList>
    </citation>
    <scope>NUCLEOTIDE SEQUENCE [LARGE SCALE GENOMIC DNA]</scope>
    <source>
        <strain evidence="2 3">ALG8</strain>
    </source>
</reference>
<dbReference type="AlphaFoldDB" id="A0A6G7VKY9"/>
<feature type="transmembrane region" description="Helical" evidence="1">
    <location>
        <begin position="75"/>
        <end position="95"/>
    </location>
</feature>
<keyword evidence="1" id="KW-0472">Membrane</keyword>
<keyword evidence="1" id="KW-0812">Transmembrane</keyword>
<name>A0A6G7VKY9_9RHOB</name>
<dbReference type="Proteomes" id="UP000500791">
    <property type="component" value="Chromosome"/>
</dbReference>